<keyword evidence="3" id="KW-1185">Reference proteome</keyword>
<evidence type="ECO:0000256" key="1">
    <source>
        <dbReference type="SAM" id="SignalP"/>
    </source>
</evidence>
<comment type="caution">
    <text evidence="2">The sequence shown here is derived from an EMBL/GenBank/DDBJ whole genome shotgun (WGS) entry which is preliminary data.</text>
</comment>
<sequence length="276" mass="31372">MKKIVFLFTLICLLLGNITSVGALTLENKDNPTSFTVKILPWDEANKVIPKKSIFTIIDVETGLHFEVQRRAGSKHADVQPLTFKDTKMMKTIYNGKWSWKRRAILIATKDQLLAASMHGMPHGAGALKNGFPGHFCVHFYGSTTHGSGNEDLSHKIMILRAGGKLADYLNEIEPVQVLKVFETAVNQRDNETVRMLFSNKEKQLHKRLKNIMFFSMNRKSVQIDNEHNPFIQRISVDATVYHCDFSKQRKSMDIILLKDSLTGQWRIDGSIADQL</sequence>
<dbReference type="Proteomes" id="UP000531594">
    <property type="component" value="Unassembled WGS sequence"/>
</dbReference>
<organism evidence="2 3">
    <name type="scientific">Bacillus benzoevorans</name>
    <dbReference type="NCBI Taxonomy" id="1456"/>
    <lineage>
        <taxon>Bacteria</taxon>
        <taxon>Bacillati</taxon>
        <taxon>Bacillota</taxon>
        <taxon>Bacilli</taxon>
        <taxon>Bacillales</taxon>
        <taxon>Bacillaceae</taxon>
        <taxon>Bacillus</taxon>
    </lineage>
</organism>
<dbReference type="EMBL" id="JACHGK010000005">
    <property type="protein sequence ID" value="MBB6445349.1"/>
    <property type="molecule type" value="Genomic_DNA"/>
</dbReference>
<gene>
    <name evidence="2" type="ORF">HNR53_001967</name>
</gene>
<name>A0A7X0LWH3_9BACI</name>
<evidence type="ECO:0000313" key="3">
    <source>
        <dbReference type="Proteomes" id="UP000531594"/>
    </source>
</evidence>
<evidence type="ECO:0000313" key="2">
    <source>
        <dbReference type="EMBL" id="MBB6445349.1"/>
    </source>
</evidence>
<feature type="chain" id="PRO_5031067143" evidence="1">
    <location>
        <begin position="24"/>
        <end position="276"/>
    </location>
</feature>
<feature type="signal peptide" evidence="1">
    <location>
        <begin position="1"/>
        <end position="23"/>
    </location>
</feature>
<keyword evidence="1" id="KW-0732">Signal</keyword>
<proteinExistence type="predicted"/>
<dbReference type="RefSeq" id="WP_184525287.1">
    <property type="nucleotide sequence ID" value="NZ_JACHGK010000005.1"/>
</dbReference>
<reference evidence="2 3" key="1">
    <citation type="submission" date="2020-08" db="EMBL/GenBank/DDBJ databases">
        <title>Genomic Encyclopedia of Type Strains, Phase IV (KMG-IV): sequencing the most valuable type-strain genomes for metagenomic binning, comparative biology and taxonomic classification.</title>
        <authorList>
            <person name="Goeker M."/>
        </authorList>
    </citation>
    <scope>NUCLEOTIDE SEQUENCE [LARGE SCALE GENOMIC DNA]</scope>
    <source>
        <strain evidence="2 3">DSM 5391</strain>
    </source>
</reference>
<dbReference type="AlphaFoldDB" id="A0A7X0LWH3"/>
<accession>A0A7X0LWH3</accession>
<protein>
    <submittedName>
        <fullName evidence="2">Uncharacterized protein</fullName>
    </submittedName>
</protein>